<evidence type="ECO:0008006" key="4">
    <source>
        <dbReference type="Google" id="ProtNLM"/>
    </source>
</evidence>
<evidence type="ECO:0000313" key="3">
    <source>
        <dbReference type="Proteomes" id="UP000652761"/>
    </source>
</evidence>
<keyword evidence="3" id="KW-1185">Reference proteome</keyword>
<comment type="caution">
    <text evidence="2">The sequence shown here is derived from an EMBL/GenBank/DDBJ whole genome shotgun (WGS) entry which is preliminary data.</text>
</comment>
<name>A0A843W3V3_COLES</name>
<reference evidence="2" key="1">
    <citation type="submission" date="2017-07" db="EMBL/GenBank/DDBJ databases">
        <title>Taro Niue Genome Assembly and Annotation.</title>
        <authorList>
            <person name="Atibalentja N."/>
            <person name="Keating K."/>
            <person name="Fields C.J."/>
        </authorList>
    </citation>
    <scope>NUCLEOTIDE SEQUENCE</scope>
    <source>
        <strain evidence="2">Niue_2</strain>
        <tissue evidence="2">Leaf</tissue>
    </source>
</reference>
<sequence>MVKKAQLLEDAANFTDHIKGKFVKKEVTSGQSSAKPTNGKNHPFNITEGSDQERKPKVFIPNTPAKGICKHCDKPGHTADKCWRKAGTCETEDEPYTQVDGNDLE</sequence>
<evidence type="ECO:0000313" key="2">
    <source>
        <dbReference type="EMBL" id="MQL97919.1"/>
    </source>
</evidence>
<feature type="compositionally biased region" description="Polar residues" evidence="1">
    <location>
        <begin position="28"/>
        <end position="40"/>
    </location>
</feature>
<dbReference type="Proteomes" id="UP000652761">
    <property type="component" value="Unassembled WGS sequence"/>
</dbReference>
<evidence type="ECO:0000256" key="1">
    <source>
        <dbReference type="SAM" id="MobiDB-lite"/>
    </source>
</evidence>
<feature type="region of interest" description="Disordered" evidence="1">
    <location>
        <begin position="25"/>
        <end position="56"/>
    </location>
</feature>
<organism evidence="2 3">
    <name type="scientific">Colocasia esculenta</name>
    <name type="common">Wild taro</name>
    <name type="synonym">Arum esculentum</name>
    <dbReference type="NCBI Taxonomy" id="4460"/>
    <lineage>
        <taxon>Eukaryota</taxon>
        <taxon>Viridiplantae</taxon>
        <taxon>Streptophyta</taxon>
        <taxon>Embryophyta</taxon>
        <taxon>Tracheophyta</taxon>
        <taxon>Spermatophyta</taxon>
        <taxon>Magnoliopsida</taxon>
        <taxon>Liliopsida</taxon>
        <taxon>Araceae</taxon>
        <taxon>Aroideae</taxon>
        <taxon>Colocasieae</taxon>
        <taxon>Colocasia</taxon>
    </lineage>
</organism>
<gene>
    <name evidence="2" type="ORF">Taro_030617</name>
</gene>
<dbReference type="EMBL" id="NMUH01002117">
    <property type="protein sequence ID" value="MQL97919.1"/>
    <property type="molecule type" value="Genomic_DNA"/>
</dbReference>
<protein>
    <recommendedName>
        <fullName evidence="4">CCHC-type domain-containing protein</fullName>
    </recommendedName>
</protein>
<proteinExistence type="predicted"/>
<dbReference type="AlphaFoldDB" id="A0A843W3V3"/>
<accession>A0A843W3V3</accession>